<feature type="domain" description="SpoVT-AbrB" evidence="1">
    <location>
        <begin position="12"/>
        <end position="58"/>
    </location>
</feature>
<sequence length="340" mass="38004">MPNNTESRKVQKTGTSTITVSLPKSWIDSNNIKAGDRVNMCITDDGTLCIDAGERKKSTPAKSIIEVDEGEAEHLGRKLIGAYLAGFDIIEVKSKERIDLEMKHVIKAFSRLVIGPEVIEETSNSITLHDLSDPVELPQKKCVRRMHLLVGSMYKDAITSYVSLDSALAEDVIDRDQDIDRLYWMTVKQFNLIQKDRKLAEIVGTNIYDSMSLMLVARAIERIGDHAEKIAKHVLERKSQKSSQDEMDTIIKFSEESVNILSLATESFFSRDVNKANKVIDSADELSERIKETSYSSQNDFTAEVMSILDSVSRVAMYSADIAELAINDAMRSVDTSNAN</sequence>
<name>A0A8J8TER4_9ARCH</name>
<dbReference type="InterPro" id="IPR026022">
    <property type="entry name" value="PhoU_dom"/>
</dbReference>
<protein>
    <recommendedName>
        <fullName evidence="1">SpoVT-AbrB domain-containing protein</fullName>
    </recommendedName>
</protein>
<evidence type="ECO:0000259" key="1">
    <source>
        <dbReference type="SMART" id="SM00966"/>
    </source>
</evidence>
<reference evidence="2" key="1">
    <citation type="submission" date="2016-03" db="EMBL/GenBank/DDBJ databases">
        <authorList>
            <person name="Borrel G."/>
            <person name="Mccann A."/>
            <person name="O'Toole P.W."/>
        </authorList>
    </citation>
    <scope>NUCLEOTIDE SEQUENCE</scope>
    <source>
        <strain evidence="2">183</strain>
    </source>
</reference>
<comment type="caution">
    <text evidence="2">The sequence shown here is derived from an EMBL/GenBank/DDBJ whole genome shotgun (WGS) entry which is preliminary data.</text>
</comment>
<dbReference type="Gene3D" id="1.20.58.220">
    <property type="entry name" value="Phosphate transport system protein phou homolog 2, domain 2"/>
    <property type="match status" value="1"/>
</dbReference>
<dbReference type="PANTHER" id="PTHR42930:SF2">
    <property type="entry name" value="PHOU DOMAIN-CONTAINING PROTEIN"/>
    <property type="match status" value="1"/>
</dbReference>
<gene>
    <name evidence="2" type="ORF">A3207_02715</name>
</gene>
<dbReference type="PANTHER" id="PTHR42930">
    <property type="entry name" value="PHOSPHATE-SPECIFIC TRANSPORT SYSTEM ACCESSORY PROTEIN PHOU"/>
    <property type="match status" value="1"/>
</dbReference>
<proteinExistence type="predicted"/>
<dbReference type="InterPro" id="IPR028366">
    <property type="entry name" value="PhoU"/>
</dbReference>
<accession>A0A8J8TER4</accession>
<organism evidence="2 3">
    <name type="scientific">Candidatus Methanomassiliicoccus intestinalis</name>
    <dbReference type="NCBI Taxonomy" id="1406512"/>
    <lineage>
        <taxon>Archaea</taxon>
        <taxon>Methanobacteriati</taxon>
        <taxon>Thermoplasmatota</taxon>
        <taxon>Thermoplasmata</taxon>
        <taxon>Methanomassiliicoccales</taxon>
        <taxon>Methanomassiliicoccaceae</taxon>
        <taxon>Methanomassiliicoccus</taxon>
    </lineage>
</organism>
<dbReference type="EMBL" id="LVVT01000014">
    <property type="protein sequence ID" value="TQS82875.1"/>
    <property type="molecule type" value="Genomic_DNA"/>
</dbReference>
<dbReference type="Pfam" id="PF04014">
    <property type="entry name" value="MazE_antitoxin"/>
    <property type="match status" value="1"/>
</dbReference>
<dbReference type="SMART" id="SM00966">
    <property type="entry name" value="SpoVT_AbrB"/>
    <property type="match status" value="1"/>
</dbReference>
<dbReference type="SUPFAM" id="SSF109755">
    <property type="entry name" value="PhoU-like"/>
    <property type="match status" value="1"/>
</dbReference>
<evidence type="ECO:0000313" key="3">
    <source>
        <dbReference type="Proteomes" id="UP000752814"/>
    </source>
</evidence>
<dbReference type="GO" id="GO:0030643">
    <property type="term" value="P:intracellular phosphate ion homeostasis"/>
    <property type="evidence" value="ECO:0007669"/>
    <property type="project" value="InterPro"/>
</dbReference>
<dbReference type="Proteomes" id="UP000752814">
    <property type="component" value="Unassembled WGS sequence"/>
</dbReference>
<dbReference type="GO" id="GO:0045936">
    <property type="term" value="P:negative regulation of phosphate metabolic process"/>
    <property type="evidence" value="ECO:0007669"/>
    <property type="project" value="InterPro"/>
</dbReference>
<dbReference type="InterPro" id="IPR007159">
    <property type="entry name" value="SpoVT-AbrB_dom"/>
</dbReference>
<dbReference type="GO" id="GO:0003677">
    <property type="term" value="F:DNA binding"/>
    <property type="evidence" value="ECO:0007669"/>
    <property type="project" value="InterPro"/>
</dbReference>
<dbReference type="RefSeq" id="WP_400256246.1">
    <property type="nucleotide sequence ID" value="NZ_CAYAYE010000014.1"/>
</dbReference>
<dbReference type="InterPro" id="IPR038078">
    <property type="entry name" value="PhoU-like_sf"/>
</dbReference>
<dbReference type="Pfam" id="PF01895">
    <property type="entry name" value="PhoU"/>
    <property type="match status" value="1"/>
</dbReference>
<evidence type="ECO:0000313" key="2">
    <source>
        <dbReference type="EMBL" id="TQS82875.1"/>
    </source>
</evidence>
<dbReference type="AlphaFoldDB" id="A0A8J8TER4"/>